<comment type="subcellular location">
    <subcellularLocation>
        <location evidence="1">Plastid</location>
    </subcellularLocation>
</comment>
<keyword evidence="6" id="KW-1185">Reference proteome</keyword>
<gene>
    <name evidence="5" type="ORF">PSNMU_V1.4_AUG-EV-PASAV3_0103660</name>
</gene>
<evidence type="ECO:0000313" key="6">
    <source>
        <dbReference type="Proteomes" id="UP000291116"/>
    </source>
</evidence>
<keyword evidence="2" id="KW-0934">Plastid</keyword>
<evidence type="ECO:0000259" key="4">
    <source>
        <dbReference type="Pfam" id="PF04755"/>
    </source>
</evidence>
<name>A0A448ZMU0_9STRA</name>
<sequence length="329" mass="37586">MGVARTNSPTTVTHIALEDVAKTLHDVRHDVCLVTSLEKEDHRTQDQPPETPEEDSASFKRRRELKTKLRALISDKNGCTEDKEVADAVKKLSELNPHPVNCARFELFPGEYFTRSSPNFPGRIKPSIGQEDIVQYTLGRLSFNIFQPNELLCTVKSIRNPVHPQYYEHDETAATFSYHFVLELTIHAPEGDLDATLINRATCREDEKRNNRMIVTFQGSTLIPGNHSTVDHASTLVLWEKTFANAYKKADEQRSYFGWVYQYFLKLILGLSLPSDSRTRFDSSFHFDMKRPPKGFFDVLYLDEDMRITRGNRGTISVVERASPIGFSP</sequence>
<evidence type="ECO:0000256" key="1">
    <source>
        <dbReference type="ARBA" id="ARBA00004474"/>
    </source>
</evidence>
<feature type="domain" description="Plastid lipid-associated protein/fibrillin conserved" evidence="4">
    <location>
        <begin position="291"/>
        <end position="319"/>
    </location>
</feature>
<evidence type="ECO:0000256" key="3">
    <source>
        <dbReference type="SAM" id="MobiDB-lite"/>
    </source>
</evidence>
<proteinExistence type="predicted"/>
<reference evidence="5 6" key="1">
    <citation type="submission" date="2019-01" db="EMBL/GenBank/DDBJ databases">
        <authorList>
            <person name="Ferrante I. M."/>
        </authorList>
    </citation>
    <scope>NUCLEOTIDE SEQUENCE [LARGE SCALE GENOMIC DNA]</scope>
    <source>
        <strain evidence="5 6">B856</strain>
    </source>
</reference>
<organism evidence="5 6">
    <name type="scientific">Pseudo-nitzschia multistriata</name>
    <dbReference type="NCBI Taxonomy" id="183589"/>
    <lineage>
        <taxon>Eukaryota</taxon>
        <taxon>Sar</taxon>
        <taxon>Stramenopiles</taxon>
        <taxon>Ochrophyta</taxon>
        <taxon>Bacillariophyta</taxon>
        <taxon>Bacillariophyceae</taxon>
        <taxon>Bacillariophycidae</taxon>
        <taxon>Bacillariales</taxon>
        <taxon>Bacillariaceae</taxon>
        <taxon>Pseudo-nitzschia</taxon>
    </lineage>
</organism>
<dbReference type="EMBL" id="CAACVS010000536">
    <property type="protein sequence ID" value="VEU43350.1"/>
    <property type="molecule type" value="Genomic_DNA"/>
</dbReference>
<feature type="region of interest" description="Disordered" evidence="3">
    <location>
        <begin position="38"/>
        <end position="61"/>
    </location>
</feature>
<dbReference type="InterPro" id="IPR006843">
    <property type="entry name" value="PAP/fibrillin_dom"/>
</dbReference>
<dbReference type="Proteomes" id="UP000291116">
    <property type="component" value="Unassembled WGS sequence"/>
</dbReference>
<dbReference type="OrthoDB" id="189024at2759"/>
<dbReference type="GO" id="GO:0009536">
    <property type="term" value="C:plastid"/>
    <property type="evidence" value="ECO:0007669"/>
    <property type="project" value="UniProtKB-SubCell"/>
</dbReference>
<dbReference type="Pfam" id="PF04755">
    <property type="entry name" value="PAP_fibrillin"/>
    <property type="match status" value="1"/>
</dbReference>
<evidence type="ECO:0000313" key="5">
    <source>
        <dbReference type="EMBL" id="VEU43350.1"/>
    </source>
</evidence>
<evidence type="ECO:0000256" key="2">
    <source>
        <dbReference type="ARBA" id="ARBA00022640"/>
    </source>
</evidence>
<protein>
    <recommendedName>
        <fullName evidence="4">Plastid lipid-associated protein/fibrillin conserved domain-containing protein</fullName>
    </recommendedName>
</protein>
<accession>A0A448ZMU0</accession>
<dbReference type="AlphaFoldDB" id="A0A448ZMU0"/>